<dbReference type="RefSeq" id="WP_379598551.1">
    <property type="nucleotide sequence ID" value="NZ_JBHUDE010000147.1"/>
</dbReference>
<keyword evidence="1" id="KW-0812">Transmembrane</keyword>
<evidence type="ECO:0000313" key="3">
    <source>
        <dbReference type="Proteomes" id="UP001597221"/>
    </source>
</evidence>
<keyword evidence="3" id="KW-1185">Reference proteome</keyword>
<feature type="transmembrane region" description="Helical" evidence="1">
    <location>
        <begin position="221"/>
        <end position="240"/>
    </location>
</feature>
<evidence type="ECO:0000313" key="2">
    <source>
        <dbReference type="EMBL" id="MFD1609106.1"/>
    </source>
</evidence>
<comment type="caution">
    <text evidence="2">The sequence shown here is derived from an EMBL/GenBank/DDBJ whole genome shotgun (WGS) entry which is preliminary data.</text>
</comment>
<feature type="transmembrane region" description="Helical" evidence="1">
    <location>
        <begin position="138"/>
        <end position="159"/>
    </location>
</feature>
<proteinExistence type="predicted"/>
<accession>A0ABW4HVJ6</accession>
<sequence length="250" mass="28106">MTAHRKWVIGYFLAFIVMITMNYTVGMSGTDVSDAANNNEAIIQPAGFSFSIWGLIYILLFIWMIYLFFSKKDKSYITARLKFWPILNFLLNGVWIIVFTQEWVLASVIIIAALLYTLAMIFTSISETNYHWFDRLPFSIYFAWVTVATIVNIFTLTTANNVDTILGMGELTWTIIVLIVAALIGLAIGLFFKDWLYPLVLIWPFIGIYVNSGGVSTGLDVTLAVISIALVVVAAVVIVNKVQSLQTRTQ</sequence>
<feature type="transmembrane region" description="Helical" evidence="1">
    <location>
        <begin position="46"/>
        <end position="69"/>
    </location>
</feature>
<protein>
    <submittedName>
        <fullName evidence="2">Tryptophan-rich sensory protein</fullName>
    </submittedName>
</protein>
<dbReference type="Proteomes" id="UP001597221">
    <property type="component" value="Unassembled WGS sequence"/>
</dbReference>
<reference evidence="3" key="1">
    <citation type="journal article" date="2019" name="Int. J. Syst. Evol. Microbiol.">
        <title>The Global Catalogue of Microorganisms (GCM) 10K type strain sequencing project: providing services to taxonomists for standard genome sequencing and annotation.</title>
        <authorList>
            <consortium name="The Broad Institute Genomics Platform"/>
            <consortium name="The Broad Institute Genome Sequencing Center for Infectious Disease"/>
            <person name="Wu L."/>
            <person name="Ma J."/>
        </authorList>
    </citation>
    <scope>NUCLEOTIDE SEQUENCE [LARGE SCALE GENOMIC DNA]</scope>
    <source>
        <strain evidence="3">CGMCC 1.12376</strain>
    </source>
</reference>
<feature type="transmembrane region" description="Helical" evidence="1">
    <location>
        <begin position="7"/>
        <end position="26"/>
    </location>
</feature>
<feature type="transmembrane region" description="Helical" evidence="1">
    <location>
        <begin position="104"/>
        <end position="126"/>
    </location>
</feature>
<organism evidence="2 3">
    <name type="scientific">Oceanobacillus luteolus</name>
    <dbReference type="NCBI Taxonomy" id="1274358"/>
    <lineage>
        <taxon>Bacteria</taxon>
        <taxon>Bacillati</taxon>
        <taxon>Bacillota</taxon>
        <taxon>Bacilli</taxon>
        <taxon>Bacillales</taxon>
        <taxon>Bacillaceae</taxon>
        <taxon>Oceanobacillus</taxon>
    </lineage>
</organism>
<feature type="transmembrane region" description="Helical" evidence="1">
    <location>
        <begin position="81"/>
        <end position="98"/>
    </location>
</feature>
<dbReference type="PANTHER" id="PTHR33802">
    <property type="entry name" value="SI:CH211-161H7.5-RELATED"/>
    <property type="match status" value="1"/>
</dbReference>
<keyword evidence="1" id="KW-1133">Transmembrane helix</keyword>
<dbReference type="PANTHER" id="PTHR33802:SF1">
    <property type="entry name" value="XK-RELATED PROTEIN"/>
    <property type="match status" value="1"/>
</dbReference>
<keyword evidence="1" id="KW-0472">Membrane</keyword>
<dbReference type="InterPro" id="IPR038330">
    <property type="entry name" value="TspO/MBR-related_sf"/>
</dbReference>
<gene>
    <name evidence="2" type="ORF">ACFSBH_15935</name>
</gene>
<feature type="transmembrane region" description="Helical" evidence="1">
    <location>
        <begin position="199"/>
        <end position="215"/>
    </location>
</feature>
<dbReference type="EMBL" id="JBHUDE010000147">
    <property type="protein sequence ID" value="MFD1609106.1"/>
    <property type="molecule type" value="Genomic_DNA"/>
</dbReference>
<dbReference type="Gene3D" id="1.20.1260.100">
    <property type="entry name" value="TspO/MBR protein"/>
    <property type="match status" value="1"/>
</dbReference>
<feature type="transmembrane region" description="Helical" evidence="1">
    <location>
        <begin position="171"/>
        <end position="192"/>
    </location>
</feature>
<name>A0ABW4HVJ6_9BACI</name>
<evidence type="ECO:0000256" key="1">
    <source>
        <dbReference type="SAM" id="Phobius"/>
    </source>
</evidence>